<dbReference type="EMBL" id="MUBC01000024">
    <property type="protein sequence ID" value="ONM43640.1"/>
    <property type="molecule type" value="Genomic_DNA"/>
</dbReference>
<protein>
    <recommendedName>
        <fullName evidence="5">Low-complexity protein</fullName>
    </recommendedName>
</protein>
<accession>A0A1S8DGC8</accession>
<dbReference type="OrthoDB" id="6904918at2"/>
<dbReference type="STRING" id="254161.SAMN05216256_10727"/>
<dbReference type="Proteomes" id="UP000242847">
    <property type="component" value="Unassembled WGS sequence"/>
</dbReference>
<sequence length="78" mass="7747">MKNLNTAVLTLSATLLGAAGAVHATENPFAVQELQSGYSLADNHGAGDMEGKCGEGSCGDEEGKGDQEGKCGEGTCGS</sequence>
<feature type="signal peptide" evidence="2">
    <location>
        <begin position="1"/>
        <end position="24"/>
    </location>
</feature>
<name>A0A1S8DGC8_9GAMM</name>
<organism evidence="3 4">
    <name type="scientific">Halopseudomonas pachastrellae</name>
    <dbReference type="NCBI Taxonomy" id="254161"/>
    <lineage>
        <taxon>Bacteria</taxon>
        <taxon>Pseudomonadati</taxon>
        <taxon>Pseudomonadota</taxon>
        <taxon>Gammaproteobacteria</taxon>
        <taxon>Pseudomonadales</taxon>
        <taxon>Pseudomonadaceae</taxon>
        <taxon>Halopseudomonas</taxon>
    </lineage>
</organism>
<comment type="caution">
    <text evidence="3">The sequence shown here is derived from an EMBL/GenBank/DDBJ whole genome shotgun (WGS) entry which is preliminary data.</text>
</comment>
<gene>
    <name evidence="3" type="ORF">BXT89_11800</name>
</gene>
<keyword evidence="2" id="KW-0732">Signal</keyword>
<reference evidence="3 4" key="1">
    <citation type="submission" date="2017-01" db="EMBL/GenBank/DDBJ databases">
        <title>Draft genome sequence of Pseudomonas pachastrellae type strain CCUG 46540T from a deep sea.</title>
        <authorList>
            <person name="Gomila M."/>
            <person name="Mulet M."/>
            <person name="Lalucat J."/>
            <person name="Garcia-Valdes E."/>
        </authorList>
    </citation>
    <scope>NUCLEOTIDE SEQUENCE [LARGE SCALE GENOMIC DNA]</scope>
    <source>
        <strain evidence="3 4">CCUG 46540</strain>
    </source>
</reference>
<evidence type="ECO:0000313" key="4">
    <source>
        <dbReference type="Proteomes" id="UP000242847"/>
    </source>
</evidence>
<keyword evidence="4" id="KW-1185">Reference proteome</keyword>
<dbReference type="RefSeq" id="WP_083727872.1">
    <property type="nucleotide sequence ID" value="NZ_FOUD01000007.1"/>
</dbReference>
<feature type="region of interest" description="Disordered" evidence="1">
    <location>
        <begin position="51"/>
        <end position="78"/>
    </location>
</feature>
<dbReference type="AlphaFoldDB" id="A0A1S8DGC8"/>
<evidence type="ECO:0008006" key="5">
    <source>
        <dbReference type="Google" id="ProtNLM"/>
    </source>
</evidence>
<proteinExistence type="predicted"/>
<evidence type="ECO:0000313" key="3">
    <source>
        <dbReference type="EMBL" id="ONM43640.1"/>
    </source>
</evidence>
<feature type="compositionally biased region" description="Basic and acidic residues" evidence="1">
    <location>
        <begin position="61"/>
        <end position="71"/>
    </location>
</feature>
<evidence type="ECO:0000256" key="1">
    <source>
        <dbReference type="SAM" id="MobiDB-lite"/>
    </source>
</evidence>
<feature type="chain" id="PRO_5010542549" description="Low-complexity protein" evidence="2">
    <location>
        <begin position="25"/>
        <end position="78"/>
    </location>
</feature>
<evidence type="ECO:0000256" key="2">
    <source>
        <dbReference type="SAM" id="SignalP"/>
    </source>
</evidence>